<protein>
    <submittedName>
        <fullName evidence="1">Uncharacterized protein</fullName>
    </submittedName>
</protein>
<evidence type="ECO:0000313" key="2">
    <source>
        <dbReference type="Proteomes" id="UP000054018"/>
    </source>
</evidence>
<reference evidence="2" key="2">
    <citation type="submission" date="2015-01" db="EMBL/GenBank/DDBJ databases">
        <title>Evolutionary Origins and Diversification of the Mycorrhizal Mutualists.</title>
        <authorList>
            <consortium name="DOE Joint Genome Institute"/>
            <consortium name="Mycorrhizal Genomics Consortium"/>
            <person name="Kohler A."/>
            <person name="Kuo A."/>
            <person name="Nagy L.G."/>
            <person name="Floudas D."/>
            <person name="Copeland A."/>
            <person name="Barry K.W."/>
            <person name="Cichocki N."/>
            <person name="Veneault-Fourrey C."/>
            <person name="LaButti K."/>
            <person name="Lindquist E.A."/>
            <person name="Lipzen A."/>
            <person name="Lundell T."/>
            <person name="Morin E."/>
            <person name="Murat C."/>
            <person name="Riley R."/>
            <person name="Ohm R."/>
            <person name="Sun H."/>
            <person name="Tunlid A."/>
            <person name="Henrissat B."/>
            <person name="Grigoriev I.V."/>
            <person name="Hibbett D.S."/>
            <person name="Martin F."/>
        </authorList>
    </citation>
    <scope>NUCLEOTIDE SEQUENCE [LARGE SCALE GENOMIC DNA]</scope>
    <source>
        <strain evidence="2">441</strain>
    </source>
</reference>
<name>A0A0C9Z1M6_9AGAM</name>
<dbReference type="HOGENOM" id="CLU_3038038_0_0_1"/>
<dbReference type="EMBL" id="KN833969">
    <property type="protein sequence ID" value="KIK13863.1"/>
    <property type="molecule type" value="Genomic_DNA"/>
</dbReference>
<reference evidence="1 2" key="1">
    <citation type="submission" date="2014-04" db="EMBL/GenBank/DDBJ databases">
        <authorList>
            <consortium name="DOE Joint Genome Institute"/>
            <person name="Kuo A."/>
            <person name="Kohler A."/>
            <person name="Costa M.D."/>
            <person name="Nagy L.G."/>
            <person name="Floudas D."/>
            <person name="Copeland A."/>
            <person name="Barry K.W."/>
            <person name="Cichocki N."/>
            <person name="Veneault-Fourrey C."/>
            <person name="LaButti K."/>
            <person name="Lindquist E.A."/>
            <person name="Lipzen A."/>
            <person name="Lundell T."/>
            <person name="Morin E."/>
            <person name="Murat C."/>
            <person name="Sun H."/>
            <person name="Tunlid A."/>
            <person name="Henrissat B."/>
            <person name="Grigoriev I.V."/>
            <person name="Hibbett D.S."/>
            <person name="Martin F."/>
            <person name="Nordberg H.P."/>
            <person name="Cantor M.N."/>
            <person name="Hua S.X."/>
        </authorList>
    </citation>
    <scope>NUCLEOTIDE SEQUENCE [LARGE SCALE GENOMIC DNA]</scope>
    <source>
        <strain evidence="1 2">441</strain>
    </source>
</reference>
<proteinExistence type="predicted"/>
<gene>
    <name evidence="1" type="ORF">PISMIDRAFT_688342</name>
</gene>
<evidence type="ECO:0000313" key="1">
    <source>
        <dbReference type="EMBL" id="KIK13863.1"/>
    </source>
</evidence>
<sequence>MASKQVRPVPLSTTFCLLLEVLRWYHRADAVSLENLDNLGSTLLVAPSCTSPVVGN</sequence>
<organism evidence="1 2">
    <name type="scientific">Pisolithus microcarpus 441</name>
    <dbReference type="NCBI Taxonomy" id="765257"/>
    <lineage>
        <taxon>Eukaryota</taxon>
        <taxon>Fungi</taxon>
        <taxon>Dikarya</taxon>
        <taxon>Basidiomycota</taxon>
        <taxon>Agaricomycotina</taxon>
        <taxon>Agaricomycetes</taxon>
        <taxon>Agaricomycetidae</taxon>
        <taxon>Boletales</taxon>
        <taxon>Sclerodermatineae</taxon>
        <taxon>Pisolithaceae</taxon>
        <taxon>Pisolithus</taxon>
    </lineage>
</organism>
<dbReference type="Proteomes" id="UP000054018">
    <property type="component" value="Unassembled WGS sequence"/>
</dbReference>
<dbReference type="AlphaFoldDB" id="A0A0C9Z1M6"/>
<accession>A0A0C9Z1M6</accession>
<keyword evidence="2" id="KW-1185">Reference proteome</keyword>